<comment type="caution">
    <text evidence="2">The sequence shown here is derived from an EMBL/GenBank/DDBJ whole genome shotgun (WGS) entry which is preliminary data.</text>
</comment>
<dbReference type="SUPFAM" id="SSF160387">
    <property type="entry name" value="NosL/MerB-like"/>
    <property type="match status" value="1"/>
</dbReference>
<feature type="domain" description="Thioredoxin" evidence="1">
    <location>
        <begin position="179"/>
        <end position="322"/>
    </location>
</feature>
<reference evidence="2" key="1">
    <citation type="journal article" date="2020" name="mSystems">
        <title>Genome- and Community-Level Interaction Insights into Carbon Utilization and Element Cycling Functions of Hydrothermarchaeota in Hydrothermal Sediment.</title>
        <authorList>
            <person name="Zhou Z."/>
            <person name="Liu Y."/>
            <person name="Xu W."/>
            <person name="Pan J."/>
            <person name="Luo Z.H."/>
            <person name="Li M."/>
        </authorList>
    </citation>
    <scope>NUCLEOTIDE SEQUENCE [LARGE SCALE GENOMIC DNA]</scope>
    <source>
        <strain evidence="2">SpSt-1056</strain>
    </source>
</reference>
<sequence length="322" mass="35880">MRSSAGRRMRRRTFLFSVGFAAAGTAAYFLFRRFVSNADSMVLGEKCSYCGLEVRRLEFAAEMVVDGRRLVYNDVGCMLLHYLSFKGVIKPVQGVWPVSKIDKIMVYSFDGAGAVEASSAWYVKGSDIITPMRHGLIAFKSFTSAVEFARKHGGDVVGWDAVVENFLEAPNNGHEAHGKESAADAFKIKLKTLDGRDITVSEVLSRGKPVLLVFFATWCPTCSKNVTSLSNAYKRFQHKITVFLTSFDPGDTAAKIQRFLDQHNASGDWIVTHPNLEFLVALRVITQETIFGISSSGEILYEKRFGTLTEDDWLRIVELLTS</sequence>
<dbReference type="Pfam" id="PF05573">
    <property type="entry name" value="NosL"/>
    <property type="match status" value="1"/>
</dbReference>
<dbReference type="InterPro" id="IPR017937">
    <property type="entry name" value="Thioredoxin_CS"/>
</dbReference>
<gene>
    <name evidence="2" type="ORF">ENM11_04020</name>
</gene>
<dbReference type="PANTHER" id="PTHR41247">
    <property type="entry name" value="HTH-TYPE TRANSCRIPTIONAL REPRESSOR YCNK"/>
    <property type="match status" value="1"/>
</dbReference>
<dbReference type="SUPFAM" id="SSF52833">
    <property type="entry name" value="Thioredoxin-like"/>
    <property type="match status" value="1"/>
</dbReference>
<dbReference type="Gene3D" id="3.40.30.10">
    <property type="entry name" value="Glutaredoxin"/>
    <property type="match status" value="1"/>
</dbReference>
<dbReference type="Gene3D" id="3.30.70.2050">
    <property type="match status" value="1"/>
</dbReference>
<dbReference type="AlphaFoldDB" id="A0A7C5Q7W1"/>
<dbReference type="PROSITE" id="PS51352">
    <property type="entry name" value="THIOREDOXIN_2"/>
    <property type="match status" value="1"/>
</dbReference>
<dbReference type="EMBL" id="DRWN01000029">
    <property type="protein sequence ID" value="HHK68306.1"/>
    <property type="molecule type" value="Genomic_DNA"/>
</dbReference>
<dbReference type="PROSITE" id="PS51318">
    <property type="entry name" value="TAT"/>
    <property type="match status" value="1"/>
</dbReference>
<name>A0A7C5Q7W1_CALS0</name>
<dbReference type="InterPro" id="IPR013766">
    <property type="entry name" value="Thioredoxin_domain"/>
</dbReference>
<protein>
    <submittedName>
        <fullName evidence="2">Redoxin domain-containing protein</fullName>
    </submittedName>
</protein>
<accession>A0A7C5Q7W1</accession>
<evidence type="ECO:0000259" key="1">
    <source>
        <dbReference type="PROSITE" id="PS51352"/>
    </source>
</evidence>
<dbReference type="InterPro" id="IPR006311">
    <property type="entry name" value="TAT_signal"/>
</dbReference>
<organism evidence="2">
    <name type="scientific">Caldiarchaeum subterraneum</name>
    <dbReference type="NCBI Taxonomy" id="311458"/>
    <lineage>
        <taxon>Archaea</taxon>
        <taxon>Nitrososphaerota</taxon>
        <taxon>Candidatus Caldarchaeales</taxon>
        <taxon>Candidatus Caldarchaeaceae</taxon>
        <taxon>Candidatus Caldarchaeum</taxon>
    </lineage>
</organism>
<dbReference type="InterPro" id="IPR008719">
    <property type="entry name" value="N2O_reductase_NosL"/>
</dbReference>
<dbReference type="GO" id="GO:0016491">
    <property type="term" value="F:oxidoreductase activity"/>
    <property type="evidence" value="ECO:0007669"/>
    <property type="project" value="InterPro"/>
</dbReference>
<proteinExistence type="predicted"/>
<dbReference type="InterPro" id="IPR000866">
    <property type="entry name" value="AhpC/TSA"/>
</dbReference>
<dbReference type="InterPro" id="IPR036249">
    <property type="entry name" value="Thioredoxin-like_sf"/>
</dbReference>
<dbReference type="PANTHER" id="PTHR41247:SF1">
    <property type="entry name" value="HTH-TYPE TRANSCRIPTIONAL REPRESSOR YCNK"/>
    <property type="match status" value="1"/>
</dbReference>
<dbReference type="CDD" id="cd02966">
    <property type="entry name" value="TlpA_like_family"/>
    <property type="match status" value="1"/>
</dbReference>
<dbReference type="GO" id="GO:0016209">
    <property type="term" value="F:antioxidant activity"/>
    <property type="evidence" value="ECO:0007669"/>
    <property type="project" value="InterPro"/>
</dbReference>
<dbReference type="Pfam" id="PF00578">
    <property type="entry name" value="AhpC-TSA"/>
    <property type="match status" value="1"/>
</dbReference>
<dbReference type="PROSITE" id="PS00194">
    <property type="entry name" value="THIOREDOXIN_1"/>
    <property type="match status" value="1"/>
</dbReference>
<evidence type="ECO:0000313" key="2">
    <source>
        <dbReference type="EMBL" id="HHK68306.1"/>
    </source>
</evidence>